<proteinExistence type="predicted"/>
<dbReference type="Proteomes" id="UP000092445">
    <property type="component" value="Unassembled WGS sequence"/>
</dbReference>
<dbReference type="VEuPathDB" id="VectorBase:GPAI023499"/>
<reference evidence="1" key="2">
    <citation type="submission" date="2020-05" db="UniProtKB">
        <authorList>
            <consortium name="EnsemblMetazoa"/>
        </authorList>
    </citation>
    <scope>IDENTIFICATION</scope>
    <source>
        <strain evidence="1">IAEA</strain>
    </source>
</reference>
<dbReference type="EnsemblMetazoa" id="GPAI023499-RA">
    <property type="protein sequence ID" value="GPAI023499-PA"/>
    <property type="gene ID" value="GPAI023499"/>
</dbReference>
<name>A0A1A9ZSD9_GLOPL</name>
<reference evidence="2" key="1">
    <citation type="submission" date="2014-03" db="EMBL/GenBank/DDBJ databases">
        <authorList>
            <person name="Aksoy S."/>
            <person name="Warren W."/>
            <person name="Wilson R.K."/>
        </authorList>
    </citation>
    <scope>NUCLEOTIDE SEQUENCE [LARGE SCALE GENOMIC DNA]</scope>
    <source>
        <strain evidence="2">IAEA</strain>
    </source>
</reference>
<accession>A0A1A9ZSD9</accession>
<protein>
    <submittedName>
        <fullName evidence="1">Uncharacterized protein</fullName>
    </submittedName>
</protein>
<evidence type="ECO:0000313" key="1">
    <source>
        <dbReference type="EnsemblMetazoa" id="GPAI023499-PA"/>
    </source>
</evidence>
<keyword evidence="2" id="KW-1185">Reference proteome</keyword>
<evidence type="ECO:0000313" key="2">
    <source>
        <dbReference type="Proteomes" id="UP000092445"/>
    </source>
</evidence>
<organism evidence="1 2">
    <name type="scientific">Glossina pallidipes</name>
    <name type="common">Tsetse fly</name>
    <dbReference type="NCBI Taxonomy" id="7398"/>
    <lineage>
        <taxon>Eukaryota</taxon>
        <taxon>Metazoa</taxon>
        <taxon>Ecdysozoa</taxon>
        <taxon>Arthropoda</taxon>
        <taxon>Hexapoda</taxon>
        <taxon>Insecta</taxon>
        <taxon>Pterygota</taxon>
        <taxon>Neoptera</taxon>
        <taxon>Endopterygota</taxon>
        <taxon>Diptera</taxon>
        <taxon>Brachycera</taxon>
        <taxon>Muscomorpha</taxon>
        <taxon>Hippoboscoidea</taxon>
        <taxon>Glossinidae</taxon>
        <taxon>Glossina</taxon>
    </lineage>
</organism>
<dbReference type="AlphaFoldDB" id="A0A1A9ZSD9"/>
<sequence>MLIVIPVEGRCLLYAKNVTVGRNGINCALCERKLHLGGAGVSEERFTFYTKNTIFKYTGASCDKALDGGDIFLQIKNGFAQMKVKFNSSLENSLMKLWNSIIVVSSKFSEMRAEHLQHNEPVGANIAGARNNMSAGQLAMQQDLKDLKAKWF</sequence>